<dbReference type="EMBL" id="ABKJEP030000103">
    <property type="protein sequence ID" value="EMO9458533.1"/>
    <property type="molecule type" value="Genomic_DNA"/>
</dbReference>
<organism evidence="2">
    <name type="scientific">Morganella morganii</name>
    <name type="common">Proteus morganii</name>
    <dbReference type="NCBI Taxonomy" id="582"/>
    <lineage>
        <taxon>Bacteria</taxon>
        <taxon>Pseudomonadati</taxon>
        <taxon>Pseudomonadota</taxon>
        <taxon>Gammaproteobacteria</taxon>
        <taxon>Enterobacterales</taxon>
        <taxon>Morganellaceae</taxon>
        <taxon>Morganella</taxon>
    </lineage>
</organism>
<keyword evidence="1" id="KW-1133">Transmembrane helix</keyword>
<name>A0AAI9HVJ2_MORMO</name>
<feature type="non-terminal residue" evidence="2">
    <location>
        <position position="1"/>
    </location>
</feature>
<sequence length="61" mass="7093">TKKNISYQKIGMFIVIWIFLSFPITWIGGYYLTSNNYQKCPPTSLFTQYYTIDLSLCSSPP</sequence>
<keyword evidence="1" id="KW-0472">Membrane</keyword>
<evidence type="ECO:0000313" key="2">
    <source>
        <dbReference type="EMBL" id="EMO9458533.1"/>
    </source>
</evidence>
<reference evidence="2" key="1">
    <citation type="submission" date="2024-02" db="EMBL/GenBank/DDBJ databases">
        <authorList>
            <consortium name="Clinical and Environmental Microbiology Branch: Whole genome sequencing antimicrobial resistance pathogens in the healthcare setting"/>
        </authorList>
    </citation>
    <scope>NUCLEOTIDE SEQUENCE</scope>
    <source>
        <strain evidence="2">2023KU-00017</strain>
    </source>
</reference>
<feature type="transmembrane region" description="Helical" evidence="1">
    <location>
        <begin position="12"/>
        <end position="32"/>
    </location>
</feature>
<proteinExistence type="predicted"/>
<comment type="caution">
    <text evidence="2">The sequence shown here is derived from an EMBL/GenBank/DDBJ whole genome shotgun (WGS) entry which is preliminary data.</text>
</comment>
<keyword evidence="1" id="KW-0812">Transmembrane</keyword>
<protein>
    <submittedName>
        <fullName evidence="2">DUF1240 domain-containing protein</fullName>
    </submittedName>
</protein>
<gene>
    <name evidence="2" type="ORF">PN925_003955</name>
</gene>
<accession>A0AAI9HVJ2</accession>
<evidence type="ECO:0000256" key="1">
    <source>
        <dbReference type="SAM" id="Phobius"/>
    </source>
</evidence>
<dbReference type="AlphaFoldDB" id="A0AAI9HVJ2"/>